<proteinExistence type="predicted"/>
<evidence type="ECO:0000313" key="1">
    <source>
        <dbReference type="EMBL" id="CBI00821.1"/>
    </source>
</evidence>
<protein>
    <submittedName>
        <fullName evidence="1">Uncharacterized protein</fullName>
    </submittedName>
</protein>
<sequence length="359" mass="38363">MLLAGLTPRSKAFHPTTSSIVQAMAGALGGSARIAAIHTLFFRWHVLGVAIRNGSQQMVGGVNTHQDAREWMTADGYDRLEVLTTGMEGAPILRVFTPGGSRESVSVTITKSNRYVPGSSARVCSSRTSGALCVLPSEIYFDSVSPGGAHPSARIQVSESGYSGTFVESDTCTGIAAIAASGQGNTPASFSVTPKRPGTCTITFASSSPQGWVLEGDQGWPSGNSTGAMQGPDLSREISYVYWMTFAYLRAGGLPGTVRYVPIRGSDEYELDMQPQGGEPILTYVNTKTFLPDKIQIGSDPFKMIVNPSTWKATGGVLFPTKMSVQLFDAEMQMEYSLENVQLNKNFNSSLFAQPVPSL</sequence>
<reference evidence="1" key="1">
    <citation type="submission" date="2009-10" db="EMBL/GenBank/DDBJ databases">
        <title>Diversity of trophic interactions inside an arsenic-rich microbial ecosystem.</title>
        <authorList>
            <person name="Bertin P.N."/>
            <person name="Heinrich-Salmeron A."/>
            <person name="Pelletier E."/>
            <person name="Goulhen-Chollet F."/>
            <person name="Arsene-Ploetze F."/>
            <person name="Gallien S."/>
            <person name="Calteau A."/>
            <person name="Vallenet D."/>
            <person name="Casiot C."/>
            <person name="Chane-Woon-Ming B."/>
            <person name="Giloteaux L."/>
            <person name="Barakat M."/>
            <person name="Bonnefoy V."/>
            <person name="Bruneel O."/>
            <person name="Chandler M."/>
            <person name="Cleiss J."/>
            <person name="Duran R."/>
            <person name="Elbaz-Poulichet F."/>
            <person name="Fonknechten N."/>
            <person name="Lauga B."/>
            <person name="Mornico D."/>
            <person name="Ortet P."/>
            <person name="Schaeffer C."/>
            <person name="Siguier P."/>
            <person name="Alexander Thil Smith A."/>
            <person name="Van Dorsselaer A."/>
            <person name="Weissenbach J."/>
            <person name="Medigue C."/>
            <person name="Le Paslier D."/>
        </authorList>
    </citation>
    <scope>NUCLEOTIDE SEQUENCE</scope>
</reference>
<dbReference type="AlphaFoldDB" id="E6Q0W1"/>
<accession>E6Q0W1</accession>
<gene>
    <name evidence="1" type="ORF">CARN4_0168</name>
</gene>
<organism evidence="1">
    <name type="scientific">mine drainage metagenome</name>
    <dbReference type="NCBI Taxonomy" id="410659"/>
    <lineage>
        <taxon>unclassified sequences</taxon>
        <taxon>metagenomes</taxon>
        <taxon>ecological metagenomes</taxon>
    </lineage>
</organism>
<comment type="caution">
    <text evidence="1">The sequence shown here is derived from an EMBL/GenBank/DDBJ whole genome shotgun (WGS) entry which is preliminary data.</text>
</comment>
<name>E6Q0W1_9ZZZZ</name>
<dbReference type="EMBL" id="CABO01000006">
    <property type="protein sequence ID" value="CBI00821.1"/>
    <property type="molecule type" value="Genomic_DNA"/>
</dbReference>